<gene>
    <name evidence="3" type="ORF">A0H81_10555</name>
</gene>
<dbReference type="SUPFAM" id="SSF88723">
    <property type="entry name" value="PIN domain-like"/>
    <property type="match status" value="1"/>
</dbReference>
<feature type="region of interest" description="Disordered" evidence="2">
    <location>
        <begin position="1"/>
        <end position="24"/>
    </location>
</feature>
<dbReference type="Proteomes" id="UP000092993">
    <property type="component" value="Unassembled WGS sequence"/>
</dbReference>
<feature type="compositionally biased region" description="Low complexity" evidence="2">
    <location>
        <begin position="393"/>
        <end position="402"/>
    </location>
</feature>
<organism evidence="3 4">
    <name type="scientific">Grifola frondosa</name>
    <name type="common">Maitake</name>
    <name type="synonym">Polyporus frondosus</name>
    <dbReference type="NCBI Taxonomy" id="5627"/>
    <lineage>
        <taxon>Eukaryota</taxon>
        <taxon>Fungi</taxon>
        <taxon>Dikarya</taxon>
        <taxon>Basidiomycota</taxon>
        <taxon>Agaricomycotina</taxon>
        <taxon>Agaricomycetes</taxon>
        <taxon>Polyporales</taxon>
        <taxon>Grifolaceae</taxon>
        <taxon>Grifola</taxon>
    </lineage>
</organism>
<feature type="region of interest" description="Disordered" evidence="2">
    <location>
        <begin position="690"/>
        <end position="709"/>
    </location>
</feature>
<name>A0A1C7LXW8_GRIFR</name>
<dbReference type="Gene3D" id="3.40.50.1010">
    <property type="entry name" value="5'-nuclease"/>
    <property type="match status" value="1"/>
</dbReference>
<sequence length="709" mass="77465">MADINTETGPQCPKSASTCPPTSTTQIELSMRGCTVRLQPYHNEPSMTTPHPDKIKATILPGMPETQCPPFAVFNYAIRNILQPTFLVAQSHDLLTLLGHVELIRRDRYLKRGRTLDEAERAKLARLTSAKLANAHRMIFRQLVNALSMLDIRYLWQSPQSYEIPARLAMYFPSLFQEEEEESEEEGAGAEAREKYVFHCEMTEAETEENRKVGLTCAQFVSEAAKHEEDPASFCEENGHEHDATFDEVFPPPDHDGIVSASDREHKSALARTVQHHVPTASHPDSPGQKSERALTPLVIDGWSFIYQLICSADIPWVYGGEYDKFAALVTRVVRAWVRVGLALYFVFDATTFISPFSVSPSLTTELTQLIPQARTPRSNSLPSPPASPKPPSSAASSSSAPPRRPRRPAVPARNRHAPPHSYVVCVAVLRALAESDQFRGALEVHFADEEGDPYAVALAGRLRACVAGCDSDFAVFNADGYRGYVPLDEMVWSAASAAEDDAEGSVYSGSADTEFDVDDGGFRTVRPKARKRAAAASRLGRGLLPPDDVAPTDLALSYTVYTRDALAAHLALPVSLLPLLGALKKRARRQVGSVMELIDVAVGALLLRTTDADERAAVVERIVEATLQYAIPRGAEGEESARRARARGNMGSGRHRGTSVSSHDAEGDVRARVSELYIAAYRRGELNPRVLDPVSTGRAGRGSSSKTG</sequence>
<reference evidence="3 4" key="1">
    <citation type="submission" date="2016-03" db="EMBL/GenBank/DDBJ databases">
        <title>Whole genome sequencing of Grifola frondosa 9006-11.</title>
        <authorList>
            <person name="Min B."/>
            <person name="Park H."/>
            <person name="Kim J.-G."/>
            <person name="Cho H."/>
            <person name="Oh Y.-L."/>
            <person name="Kong W.-S."/>
            <person name="Choi I.-G."/>
        </authorList>
    </citation>
    <scope>NUCLEOTIDE SEQUENCE [LARGE SCALE GENOMIC DNA]</scope>
    <source>
        <strain evidence="3 4">9006-11</strain>
    </source>
</reference>
<proteinExistence type="inferred from homology"/>
<dbReference type="AlphaFoldDB" id="A0A1C7LXW8"/>
<dbReference type="STRING" id="5627.A0A1C7LXW8"/>
<evidence type="ECO:0000256" key="1">
    <source>
        <dbReference type="ARBA" id="ARBA00007398"/>
    </source>
</evidence>
<accession>A0A1C7LXW8</accession>
<dbReference type="EMBL" id="LUGG01000015">
    <property type="protein sequence ID" value="OBZ69502.1"/>
    <property type="molecule type" value="Genomic_DNA"/>
</dbReference>
<dbReference type="PANTHER" id="PTHR15665">
    <property type="entry name" value="ASTEROID PROTEIN"/>
    <property type="match status" value="1"/>
</dbReference>
<feature type="region of interest" description="Disordered" evidence="2">
    <location>
        <begin position="637"/>
        <end position="667"/>
    </location>
</feature>
<dbReference type="InterPro" id="IPR029060">
    <property type="entry name" value="PIN-like_dom_sf"/>
</dbReference>
<dbReference type="InterPro" id="IPR026832">
    <property type="entry name" value="Asteroid"/>
</dbReference>
<feature type="region of interest" description="Disordered" evidence="2">
    <location>
        <begin position="374"/>
        <end position="416"/>
    </location>
</feature>
<evidence type="ECO:0000256" key="2">
    <source>
        <dbReference type="SAM" id="MobiDB-lite"/>
    </source>
</evidence>
<feature type="compositionally biased region" description="Pro residues" evidence="2">
    <location>
        <begin position="383"/>
        <end position="392"/>
    </location>
</feature>
<comment type="caution">
    <text evidence="3">The sequence shown here is derived from an EMBL/GenBank/DDBJ whole genome shotgun (WGS) entry which is preliminary data.</text>
</comment>
<evidence type="ECO:0000313" key="3">
    <source>
        <dbReference type="EMBL" id="OBZ69502.1"/>
    </source>
</evidence>
<protein>
    <submittedName>
        <fullName evidence="3">Uncharacterized protein</fullName>
    </submittedName>
</protein>
<comment type="similarity">
    <text evidence="1">Belongs to the asteroid family.</text>
</comment>
<evidence type="ECO:0000313" key="4">
    <source>
        <dbReference type="Proteomes" id="UP000092993"/>
    </source>
</evidence>
<keyword evidence="4" id="KW-1185">Reference proteome</keyword>
<dbReference type="PANTHER" id="PTHR15665:SF1">
    <property type="entry name" value="PROTEIN ASTEROID HOMOLOG 1"/>
    <property type="match status" value="1"/>
</dbReference>
<dbReference type="OrthoDB" id="25987at2759"/>
<feature type="compositionally biased region" description="Basic residues" evidence="2">
    <location>
        <begin position="404"/>
        <end position="416"/>
    </location>
</feature>